<evidence type="ECO:0000256" key="5">
    <source>
        <dbReference type="ARBA" id="ARBA00023004"/>
    </source>
</evidence>
<accession>A0A1F5VKD9</accession>
<gene>
    <name evidence="7" type="ORF">A2Y62_18965</name>
</gene>
<evidence type="ECO:0000256" key="3">
    <source>
        <dbReference type="ARBA" id="ARBA00022723"/>
    </source>
</evidence>
<dbReference type="Pfam" id="PF02085">
    <property type="entry name" value="Cytochrom_CIII"/>
    <property type="match status" value="1"/>
</dbReference>
<keyword evidence="4" id="KW-0249">Electron transport</keyword>
<dbReference type="EMBL" id="MFGW01000145">
    <property type="protein sequence ID" value="OGF63865.1"/>
    <property type="molecule type" value="Genomic_DNA"/>
</dbReference>
<dbReference type="Gene3D" id="3.90.10.10">
    <property type="entry name" value="Cytochrome C3"/>
    <property type="match status" value="2"/>
</dbReference>
<protein>
    <recommendedName>
        <fullName evidence="6">Class III cytochrome C domain-containing protein</fullName>
    </recommendedName>
</protein>
<evidence type="ECO:0000313" key="8">
    <source>
        <dbReference type="Proteomes" id="UP000178943"/>
    </source>
</evidence>
<evidence type="ECO:0000313" key="7">
    <source>
        <dbReference type="EMBL" id="OGF63865.1"/>
    </source>
</evidence>
<keyword evidence="2" id="KW-0349">Heme</keyword>
<dbReference type="GO" id="GO:0046872">
    <property type="term" value="F:metal ion binding"/>
    <property type="evidence" value="ECO:0007669"/>
    <property type="project" value="UniProtKB-KW"/>
</dbReference>
<keyword evidence="3" id="KW-0479">Metal-binding</keyword>
<feature type="domain" description="Class III cytochrome C" evidence="6">
    <location>
        <begin position="66"/>
        <end position="144"/>
    </location>
</feature>
<dbReference type="CDD" id="cd08168">
    <property type="entry name" value="Cytochrom_C3"/>
    <property type="match status" value="1"/>
</dbReference>
<dbReference type="GO" id="GO:0020037">
    <property type="term" value="F:heme binding"/>
    <property type="evidence" value="ECO:0007669"/>
    <property type="project" value="InterPro"/>
</dbReference>
<dbReference type="Proteomes" id="UP000178943">
    <property type="component" value="Unassembled WGS sequence"/>
</dbReference>
<proteinExistence type="predicted"/>
<keyword evidence="1" id="KW-0813">Transport</keyword>
<keyword evidence="5" id="KW-0408">Iron</keyword>
<name>A0A1F5VKD9_9BACT</name>
<dbReference type="GO" id="GO:0009055">
    <property type="term" value="F:electron transfer activity"/>
    <property type="evidence" value="ECO:0007669"/>
    <property type="project" value="InterPro"/>
</dbReference>
<evidence type="ECO:0000256" key="1">
    <source>
        <dbReference type="ARBA" id="ARBA00022448"/>
    </source>
</evidence>
<dbReference type="SUPFAM" id="SSF48695">
    <property type="entry name" value="Multiheme cytochromes"/>
    <property type="match status" value="1"/>
</dbReference>
<dbReference type="InterPro" id="IPR036280">
    <property type="entry name" value="Multihaem_cyt_sf"/>
</dbReference>
<sequence length="151" mass="16935">MIKYIVIVCGIAIIALLLNAEDKEQTDVPAVIKSPSSWGEVIFPHKMHFEDFGLDCKTCHHETNAAKLAFPHEEYFDDFWINCKICHHEIKEPKIAQACSNCHHYATSIADEALSAKVVIHKDCWKCHEVGKGIEASTGCVFCHKGARAKK</sequence>
<evidence type="ECO:0000256" key="2">
    <source>
        <dbReference type="ARBA" id="ARBA00022617"/>
    </source>
</evidence>
<reference evidence="7 8" key="1">
    <citation type="journal article" date="2016" name="Nat. Commun.">
        <title>Thousands of microbial genomes shed light on interconnected biogeochemical processes in an aquifer system.</title>
        <authorList>
            <person name="Anantharaman K."/>
            <person name="Brown C.T."/>
            <person name="Hug L.A."/>
            <person name="Sharon I."/>
            <person name="Castelle C.J."/>
            <person name="Probst A.J."/>
            <person name="Thomas B.C."/>
            <person name="Singh A."/>
            <person name="Wilkins M.J."/>
            <person name="Karaoz U."/>
            <person name="Brodie E.L."/>
            <person name="Williams K.H."/>
            <person name="Hubbard S.S."/>
            <person name="Banfield J.F."/>
        </authorList>
    </citation>
    <scope>NUCLEOTIDE SEQUENCE [LARGE SCALE GENOMIC DNA]</scope>
</reference>
<evidence type="ECO:0000259" key="6">
    <source>
        <dbReference type="Pfam" id="PF02085"/>
    </source>
</evidence>
<evidence type="ECO:0000256" key="4">
    <source>
        <dbReference type="ARBA" id="ARBA00022982"/>
    </source>
</evidence>
<dbReference type="AlphaFoldDB" id="A0A1F5VKD9"/>
<comment type="caution">
    <text evidence="7">The sequence shown here is derived from an EMBL/GenBank/DDBJ whole genome shotgun (WGS) entry which is preliminary data.</text>
</comment>
<organism evidence="7 8">
    <name type="scientific">Candidatus Fischerbacteria bacterium RBG_13_37_8</name>
    <dbReference type="NCBI Taxonomy" id="1817863"/>
    <lineage>
        <taxon>Bacteria</taxon>
        <taxon>Candidatus Fischeribacteriota</taxon>
    </lineage>
</organism>
<dbReference type="InterPro" id="IPR020942">
    <property type="entry name" value="Cyt_c_III_dom"/>
</dbReference>